<keyword evidence="6" id="KW-0804">Transcription</keyword>
<dbReference type="SUPFAM" id="SSF101498">
    <property type="entry name" value="Anti-sigma factor FlgM"/>
    <property type="match status" value="1"/>
</dbReference>
<evidence type="ECO:0000256" key="9">
    <source>
        <dbReference type="SAM" id="MobiDB-lite"/>
    </source>
</evidence>
<feature type="compositionally biased region" description="Polar residues" evidence="9">
    <location>
        <begin position="1"/>
        <end position="38"/>
    </location>
</feature>
<dbReference type="NCBIfam" id="TIGR03824">
    <property type="entry name" value="FlgM_jcvi"/>
    <property type="match status" value="1"/>
</dbReference>
<evidence type="ECO:0000256" key="1">
    <source>
        <dbReference type="ARBA" id="ARBA00005322"/>
    </source>
</evidence>
<keyword evidence="11" id="KW-0969">Cilium</keyword>
<organism evidence="11 12">
    <name type="scientific">Idiomarina piscisalsi</name>
    <dbReference type="NCBI Taxonomy" id="1096243"/>
    <lineage>
        <taxon>Bacteria</taxon>
        <taxon>Pseudomonadati</taxon>
        <taxon>Pseudomonadota</taxon>
        <taxon>Gammaproteobacteria</taxon>
        <taxon>Alteromonadales</taxon>
        <taxon>Idiomarinaceae</taxon>
        <taxon>Idiomarina</taxon>
    </lineage>
</organism>
<dbReference type="GO" id="GO:0044781">
    <property type="term" value="P:bacterial-type flagellum organization"/>
    <property type="evidence" value="ECO:0007669"/>
    <property type="project" value="UniProtKB-KW"/>
</dbReference>
<evidence type="ECO:0000256" key="3">
    <source>
        <dbReference type="ARBA" id="ARBA00022491"/>
    </source>
</evidence>
<comment type="function">
    <text evidence="7">Responsible for the coupling of flagellin expression to flagellar assembly by preventing expression of the flagellin genes when a component of the middle class of proteins is defective. It negatively regulates flagellar genes by inhibiting the activity of FliA by directly binding to FliA.</text>
</comment>
<keyword evidence="11" id="KW-0282">Flagellum</keyword>
<evidence type="ECO:0000256" key="5">
    <source>
        <dbReference type="ARBA" id="ARBA00023015"/>
    </source>
</evidence>
<keyword evidence="5" id="KW-0805">Transcription regulation</keyword>
<dbReference type="InterPro" id="IPR031316">
    <property type="entry name" value="FlgM_C"/>
</dbReference>
<evidence type="ECO:0000313" key="11">
    <source>
        <dbReference type="EMBL" id="RUO60446.1"/>
    </source>
</evidence>
<evidence type="ECO:0000259" key="10">
    <source>
        <dbReference type="Pfam" id="PF04316"/>
    </source>
</evidence>
<dbReference type="InterPro" id="IPR035890">
    <property type="entry name" value="Anti-sigma-28_factor_FlgM_sf"/>
</dbReference>
<dbReference type="GO" id="GO:0045892">
    <property type="term" value="P:negative regulation of DNA-templated transcription"/>
    <property type="evidence" value="ECO:0007669"/>
    <property type="project" value="InterPro"/>
</dbReference>
<dbReference type="EMBL" id="PIQA01000015">
    <property type="protein sequence ID" value="RUO60446.1"/>
    <property type="molecule type" value="Genomic_DNA"/>
</dbReference>
<evidence type="ECO:0000256" key="8">
    <source>
        <dbReference type="ARBA" id="ARBA00030117"/>
    </source>
</evidence>
<evidence type="ECO:0000313" key="12">
    <source>
        <dbReference type="Proteomes" id="UP000288361"/>
    </source>
</evidence>
<dbReference type="RefSeq" id="WP_126752971.1">
    <property type="nucleotide sequence ID" value="NZ_JBHUMT010000003.1"/>
</dbReference>
<dbReference type="Proteomes" id="UP000288361">
    <property type="component" value="Unassembled WGS sequence"/>
</dbReference>
<keyword evidence="11" id="KW-0966">Cell projection</keyword>
<dbReference type="Pfam" id="PF04316">
    <property type="entry name" value="FlgM"/>
    <property type="match status" value="1"/>
</dbReference>
<dbReference type="InterPro" id="IPR007412">
    <property type="entry name" value="FlgM"/>
</dbReference>
<accession>A0A432YHN0</accession>
<sequence>MAININNAGLKNASIDNKSSNRQVQNGGQTGNSASVSQKGGDAVSLTSEAQQLGGLQEKAMNNSGIDQAKVDRIKAEIESGSYKINVEQLASKLAQFESDLFAGGNDE</sequence>
<proteinExistence type="inferred from homology"/>
<evidence type="ECO:0000256" key="7">
    <source>
        <dbReference type="ARBA" id="ARBA00024739"/>
    </source>
</evidence>
<keyword evidence="3" id="KW-0678">Repressor</keyword>
<gene>
    <name evidence="11" type="primary">flgM</name>
    <name evidence="11" type="ORF">CWI73_11815</name>
</gene>
<evidence type="ECO:0000256" key="6">
    <source>
        <dbReference type="ARBA" id="ARBA00023163"/>
    </source>
</evidence>
<comment type="similarity">
    <text evidence="1">Belongs to the FlgM family.</text>
</comment>
<evidence type="ECO:0000256" key="2">
    <source>
        <dbReference type="ARBA" id="ARBA00017823"/>
    </source>
</evidence>
<evidence type="ECO:0000256" key="4">
    <source>
        <dbReference type="ARBA" id="ARBA00022795"/>
    </source>
</evidence>
<feature type="region of interest" description="Disordered" evidence="9">
    <location>
        <begin position="1"/>
        <end position="61"/>
    </location>
</feature>
<dbReference type="AlphaFoldDB" id="A0A432YHN0"/>
<protein>
    <recommendedName>
        <fullName evidence="2">Negative regulator of flagellin synthesis</fullName>
    </recommendedName>
    <alternativeName>
        <fullName evidence="8">Anti-sigma-28 factor</fullName>
    </alternativeName>
</protein>
<reference evidence="11 12" key="1">
    <citation type="journal article" date="2011" name="Front. Microbiol.">
        <title>Genomic signatures of strain selection and enhancement in Bacillus atrophaeus var. globigii, a historical biowarfare simulant.</title>
        <authorList>
            <person name="Gibbons H.S."/>
            <person name="Broomall S.M."/>
            <person name="McNew L.A."/>
            <person name="Daligault H."/>
            <person name="Chapman C."/>
            <person name="Bruce D."/>
            <person name="Karavis M."/>
            <person name="Krepps M."/>
            <person name="McGregor P.A."/>
            <person name="Hong C."/>
            <person name="Park K.H."/>
            <person name="Akmal A."/>
            <person name="Feldman A."/>
            <person name="Lin J.S."/>
            <person name="Chang W.E."/>
            <person name="Higgs B.W."/>
            <person name="Demirev P."/>
            <person name="Lindquist J."/>
            <person name="Liem A."/>
            <person name="Fochler E."/>
            <person name="Read T.D."/>
            <person name="Tapia R."/>
            <person name="Johnson S."/>
            <person name="Bishop-Lilly K.A."/>
            <person name="Detter C."/>
            <person name="Han C."/>
            <person name="Sozhamannan S."/>
            <person name="Rosenzweig C.N."/>
            <person name="Skowronski E.W."/>
        </authorList>
    </citation>
    <scope>NUCLEOTIDE SEQUENCE [LARGE SCALE GENOMIC DNA]</scope>
    <source>
        <strain evidence="11 12">TPS4-2</strain>
    </source>
</reference>
<feature type="domain" description="Anti-sigma-28 factor FlgM C-terminal" evidence="10">
    <location>
        <begin position="42"/>
        <end position="95"/>
    </location>
</feature>
<comment type="caution">
    <text evidence="11">The sequence shown here is derived from an EMBL/GenBank/DDBJ whole genome shotgun (WGS) entry which is preliminary data.</text>
</comment>
<keyword evidence="4" id="KW-1005">Bacterial flagellum biogenesis</keyword>
<name>A0A432YHN0_9GAMM</name>